<dbReference type="Proteomes" id="UP000184188">
    <property type="component" value="Unassembled WGS sequence"/>
</dbReference>
<dbReference type="EMBL" id="KV878351">
    <property type="protein sequence ID" value="OJJ43599.1"/>
    <property type="molecule type" value="Genomic_DNA"/>
</dbReference>
<keyword evidence="4" id="KW-0809">Transit peptide</keyword>
<keyword evidence="10" id="KW-1185">Reference proteome</keyword>
<evidence type="ECO:0000256" key="2">
    <source>
        <dbReference type="ARBA" id="ARBA00005543"/>
    </source>
</evidence>
<dbReference type="Pfam" id="PF01636">
    <property type="entry name" value="APH"/>
    <property type="match status" value="1"/>
</dbReference>
<dbReference type="VEuPathDB" id="FungiDB:ASPZODRAFT_136051"/>
<evidence type="ECO:0000313" key="10">
    <source>
        <dbReference type="Proteomes" id="UP000184188"/>
    </source>
</evidence>
<comment type="similarity">
    <text evidence="2">Belongs to the AIM9 family.</text>
</comment>
<dbReference type="InterPro" id="IPR051035">
    <property type="entry name" value="Mito_inheritance_9"/>
</dbReference>
<dbReference type="STRING" id="1073090.A0A1L9S8Z7"/>
<dbReference type="PANTHER" id="PTHR36091:SF1">
    <property type="entry name" value="ALTERED INHERITANCE OF MITOCHONDRIA PROTEIN 9, MITOCHONDRIAL"/>
    <property type="match status" value="1"/>
</dbReference>
<evidence type="ECO:0000259" key="8">
    <source>
        <dbReference type="Pfam" id="PF01636"/>
    </source>
</evidence>
<keyword evidence="7" id="KW-0175">Coiled coil</keyword>
<evidence type="ECO:0000256" key="6">
    <source>
        <dbReference type="ARBA" id="ARBA00031849"/>
    </source>
</evidence>
<keyword evidence="5" id="KW-0496">Mitochondrion</keyword>
<evidence type="ECO:0000256" key="1">
    <source>
        <dbReference type="ARBA" id="ARBA00004173"/>
    </source>
</evidence>
<sequence length="556" mass="63915">MISIRHARLFHSIRSARTNNYFSYTSGRWLFNEQQQLDKRYIEFDIPALQRIAGQAVGSRCMKMDKLPEGLFNKVFSLHMENGKEVLARIPNPNAGHPRYVVASEVATLDFLRTVLDIPVPRVLSWSSSQPNPVGAEYILMERVQGKQLNEVWDGMAETQRFGLVKSLVDVERRLVKARFSLHGSLYYRSTLQDTSIGFQADPTVPSEFVFGPTTQRSFWEDGKQALDIDRGPCGWHSTLYRNLPSHLTVPIGRTAQEYLTAVANREIARVQRLQKSSNVAVPPERIPQSRETHVRLLEQFLAVLPHILPPEDTLSPVLLHHDLHPNNIFVDASDHTRISGIIDWQAVYTAPLFIQAKFPSVFDCDDPYPWGAVQPQLPKDFESLSPAAREHAESALSRLRLKKFYELASRKFNPPLIRAMDKMRNDEDPTTTFIFHILGQSSEDGPVPLRELLIQIYEKWDWIMQRRGSAIPCPIFFSKTEIDESRQQAEAWADVFADFETLRETLLGDDGWVSHEDYDEAMRRWEENKATLENLKKRLEMILYASILFAQSVQR</sequence>
<dbReference type="GeneID" id="34610432"/>
<accession>A0A1L9S8Z7</accession>
<dbReference type="SUPFAM" id="SSF56112">
    <property type="entry name" value="Protein kinase-like (PK-like)"/>
    <property type="match status" value="1"/>
</dbReference>
<dbReference type="InterPro" id="IPR011009">
    <property type="entry name" value="Kinase-like_dom_sf"/>
</dbReference>
<proteinExistence type="inferred from homology"/>
<organism evidence="9 10">
    <name type="scientific">Penicilliopsis zonata CBS 506.65</name>
    <dbReference type="NCBI Taxonomy" id="1073090"/>
    <lineage>
        <taxon>Eukaryota</taxon>
        <taxon>Fungi</taxon>
        <taxon>Dikarya</taxon>
        <taxon>Ascomycota</taxon>
        <taxon>Pezizomycotina</taxon>
        <taxon>Eurotiomycetes</taxon>
        <taxon>Eurotiomycetidae</taxon>
        <taxon>Eurotiales</taxon>
        <taxon>Aspergillaceae</taxon>
        <taxon>Penicilliopsis</taxon>
    </lineage>
</organism>
<evidence type="ECO:0000256" key="3">
    <source>
        <dbReference type="ARBA" id="ARBA00016197"/>
    </source>
</evidence>
<dbReference type="Gene3D" id="3.90.1200.10">
    <property type="match status" value="1"/>
</dbReference>
<evidence type="ECO:0000256" key="5">
    <source>
        <dbReference type="ARBA" id="ARBA00023128"/>
    </source>
</evidence>
<dbReference type="PANTHER" id="PTHR36091">
    <property type="entry name" value="ALTERED INHERITANCE OF MITOCHONDRIA PROTEIN 9, MITOCHONDRIAL"/>
    <property type="match status" value="1"/>
</dbReference>
<name>A0A1L9S8Z7_9EURO</name>
<protein>
    <recommendedName>
        <fullName evidence="3">Altered inheritance of mitochondria protein 9, mitochondrial</fullName>
    </recommendedName>
    <alternativeName>
        <fullName evidence="6">Found in mitochondrial proteome protein 29</fullName>
    </alternativeName>
</protein>
<evidence type="ECO:0000313" key="9">
    <source>
        <dbReference type="EMBL" id="OJJ43599.1"/>
    </source>
</evidence>
<comment type="subcellular location">
    <subcellularLocation>
        <location evidence="1">Mitochondrion</location>
    </subcellularLocation>
</comment>
<dbReference type="GO" id="GO:0005739">
    <property type="term" value="C:mitochondrion"/>
    <property type="evidence" value="ECO:0007669"/>
    <property type="project" value="UniProtKB-SubCell"/>
</dbReference>
<feature type="coiled-coil region" evidence="7">
    <location>
        <begin position="516"/>
        <end position="543"/>
    </location>
</feature>
<reference evidence="10" key="1">
    <citation type="journal article" date="2017" name="Genome Biol.">
        <title>Comparative genomics reveals high biological diversity and specific adaptations in the industrially and medically important fungal genus Aspergillus.</title>
        <authorList>
            <person name="de Vries R.P."/>
            <person name="Riley R."/>
            <person name="Wiebenga A."/>
            <person name="Aguilar-Osorio G."/>
            <person name="Amillis S."/>
            <person name="Uchima C.A."/>
            <person name="Anderluh G."/>
            <person name="Asadollahi M."/>
            <person name="Askin M."/>
            <person name="Barry K."/>
            <person name="Battaglia E."/>
            <person name="Bayram O."/>
            <person name="Benocci T."/>
            <person name="Braus-Stromeyer S.A."/>
            <person name="Caldana C."/>
            <person name="Canovas D."/>
            <person name="Cerqueira G.C."/>
            <person name="Chen F."/>
            <person name="Chen W."/>
            <person name="Choi C."/>
            <person name="Clum A."/>
            <person name="Dos Santos R.A."/>
            <person name="Damasio A.R."/>
            <person name="Diallinas G."/>
            <person name="Emri T."/>
            <person name="Fekete E."/>
            <person name="Flipphi M."/>
            <person name="Freyberg S."/>
            <person name="Gallo A."/>
            <person name="Gournas C."/>
            <person name="Habgood R."/>
            <person name="Hainaut M."/>
            <person name="Harispe M.L."/>
            <person name="Henrissat B."/>
            <person name="Hilden K.S."/>
            <person name="Hope R."/>
            <person name="Hossain A."/>
            <person name="Karabika E."/>
            <person name="Karaffa L."/>
            <person name="Karanyi Z."/>
            <person name="Krasevec N."/>
            <person name="Kuo A."/>
            <person name="Kusch H."/>
            <person name="LaButti K."/>
            <person name="Lagendijk E.L."/>
            <person name="Lapidus A."/>
            <person name="Levasseur A."/>
            <person name="Lindquist E."/>
            <person name="Lipzen A."/>
            <person name="Logrieco A.F."/>
            <person name="MacCabe A."/>
            <person name="Maekelae M.R."/>
            <person name="Malavazi I."/>
            <person name="Melin P."/>
            <person name="Meyer V."/>
            <person name="Mielnichuk N."/>
            <person name="Miskei M."/>
            <person name="Molnar A.P."/>
            <person name="Mule G."/>
            <person name="Ngan C.Y."/>
            <person name="Orejas M."/>
            <person name="Orosz E."/>
            <person name="Ouedraogo J.P."/>
            <person name="Overkamp K.M."/>
            <person name="Park H.-S."/>
            <person name="Perrone G."/>
            <person name="Piumi F."/>
            <person name="Punt P.J."/>
            <person name="Ram A.F."/>
            <person name="Ramon A."/>
            <person name="Rauscher S."/>
            <person name="Record E."/>
            <person name="Riano-Pachon D.M."/>
            <person name="Robert V."/>
            <person name="Roehrig J."/>
            <person name="Ruller R."/>
            <person name="Salamov A."/>
            <person name="Salih N.S."/>
            <person name="Samson R.A."/>
            <person name="Sandor E."/>
            <person name="Sanguinetti M."/>
            <person name="Schuetze T."/>
            <person name="Sepcic K."/>
            <person name="Shelest E."/>
            <person name="Sherlock G."/>
            <person name="Sophianopoulou V."/>
            <person name="Squina F.M."/>
            <person name="Sun H."/>
            <person name="Susca A."/>
            <person name="Todd R.B."/>
            <person name="Tsang A."/>
            <person name="Unkles S.E."/>
            <person name="van de Wiele N."/>
            <person name="van Rossen-Uffink D."/>
            <person name="Oliveira J.V."/>
            <person name="Vesth T.C."/>
            <person name="Visser J."/>
            <person name="Yu J.-H."/>
            <person name="Zhou M."/>
            <person name="Andersen M.R."/>
            <person name="Archer D.B."/>
            <person name="Baker S.E."/>
            <person name="Benoit I."/>
            <person name="Brakhage A.A."/>
            <person name="Braus G.H."/>
            <person name="Fischer R."/>
            <person name="Frisvad J.C."/>
            <person name="Goldman G.H."/>
            <person name="Houbraken J."/>
            <person name="Oakley B."/>
            <person name="Pocsi I."/>
            <person name="Scazzocchio C."/>
            <person name="Seiboth B."/>
            <person name="vanKuyk P.A."/>
            <person name="Wortman J."/>
            <person name="Dyer P.S."/>
            <person name="Grigoriev I.V."/>
        </authorList>
    </citation>
    <scope>NUCLEOTIDE SEQUENCE [LARGE SCALE GENOMIC DNA]</scope>
    <source>
        <strain evidence="10">CBS 506.65</strain>
    </source>
</reference>
<evidence type="ECO:0000256" key="7">
    <source>
        <dbReference type="SAM" id="Coils"/>
    </source>
</evidence>
<feature type="domain" description="Aminoglycoside phosphotransferase" evidence="8">
    <location>
        <begin position="68"/>
        <end position="349"/>
    </location>
</feature>
<dbReference type="OrthoDB" id="2906425at2759"/>
<gene>
    <name evidence="9" type="ORF">ASPZODRAFT_136051</name>
</gene>
<evidence type="ECO:0000256" key="4">
    <source>
        <dbReference type="ARBA" id="ARBA00022946"/>
    </source>
</evidence>
<dbReference type="RefSeq" id="XP_022578109.1">
    <property type="nucleotide sequence ID" value="XM_022723967.1"/>
</dbReference>
<dbReference type="AlphaFoldDB" id="A0A1L9S8Z7"/>
<dbReference type="InterPro" id="IPR002575">
    <property type="entry name" value="Aminoglycoside_PTrfase"/>
</dbReference>